<dbReference type="PANTHER" id="PTHR45737">
    <property type="entry name" value="VON WILLEBRAND FACTOR A DOMAIN-CONTAINING PROTEIN 5A"/>
    <property type="match status" value="1"/>
</dbReference>
<dbReference type="AlphaFoldDB" id="A0A8E2EUW6"/>
<evidence type="ECO:0000313" key="4">
    <source>
        <dbReference type="EMBL" id="OCL05367.1"/>
    </source>
</evidence>
<accession>A0A8E2EUW6</accession>
<proteinExistence type="predicted"/>
<evidence type="ECO:0000259" key="3">
    <source>
        <dbReference type="PROSITE" id="PS51468"/>
    </source>
</evidence>
<feature type="region of interest" description="Disordered" evidence="1">
    <location>
        <begin position="723"/>
        <end position="759"/>
    </location>
</feature>
<dbReference type="Pfam" id="PF08487">
    <property type="entry name" value="VIT"/>
    <property type="match status" value="1"/>
</dbReference>
<evidence type="ECO:0000256" key="1">
    <source>
        <dbReference type="SAM" id="MobiDB-lite"/>
    </source>
</evidence>
<dbReference type="InterPro" id="IPR002035">
    <property type="entry name" value="VWF_A"/>
</dbReference>
<dbReference type="Proteomes" id="UP000250140">
    <property type="component" value="Unassembled WGS sequence"/>
</dbReference>
<gene>
    <name evidence="4" type="ORF">AOQ84DRAFT_413740</name>
</gene>
<feature type="domain" description="VIT" evidence="3">
    <location>
        <begin position="12"/>
        <end position="144"/>
    </location>
</feature>
<feature type="region of interest" description="Disordered" evidence="1">
    <location>
        <begin position="826"/>
        <end position="861"/>
    </location>
</feature>
<name>A0A8E2EUW6_9PEZI</name>
<dbReference type="OrthoDB" id="1729737at2759"/>
<sequence>MAGYICGFYYTIPSPNPWAYPSKFYIPQVALESHTTILSATSRTKLTQTFVNPSETKGIKEIRYTFPLYDGVSVVGFTCRVGNRVIVGEVKEKEKARKVFQKAVSQGQTAGLLEQLPDASDVFTTSIGNIPAGAELIVDITYLGELKHDAEVDGVRFTIPTAIAPRYGNYPGELAKGFTKTVNGEGIQITVDVEMAEGSFIQQMRSPSHPIAVSMGTTSVAPDSEPQMSRASATLSLSSAELDTDFVLQIVAKNTQVPRAILETHPTIPNQRALMTTLVPKFSLPPEKPEIVFICDRSGSMGGPKMSSAVSALKVFLKSLPIGVKFNICSFGSSYSFLWKKSKTYSQSSLDEAMTHVQSFQANFGGTEMYQPIKATIEQRFKDIPLEIMLLTDGEIWDQETLFSYLNKEVIESKASIRVFTLGIGHGVSHALIEGVARAGNGFSQAVGEGEKMESKVVRMLKGSLTPHVIDYTLEVKYEAEDDDFEIIEKVADSLNVKLSVADKEVKANEVKKPISLFDTNVDLDKDPLAADDYSGEARYAHLPTLAVPDLLQAPHIIPPLFSFNRTSVYILMGPESSQKKPRSVILRGTSVHGPLELEIPVHTLETPGETIHQLAAKKAIAELEEGRGWVTQAKDESGTLIKDKFESCFEDMIEREAVRLGVQFQVGGKWCSFVAVESNKSNQNGNDDSTTEAEWLDVLTAMEQQEEATSFFTCGVPLAAPAAGMPSPPPHRPTLSSSMRATESRPLRKTSGLGSARGFGVMRSAVPTVALGRQAPPPQHMPPARPIGGLFSTNNASSYGGPAPGPIYFSSTVQPCSRTRRDASLNEVPNMSKGLSAVLGRRESPHPPPPTRRSRSSESNMFAVVPSGPKLDALIELQKFEGFWEWKATLFAVIGVGEKQAEQVAAQNGYSKQVMATALAVAFFERKLRSEKGAWELVVEKAKGWLEGHIGGGGVLTLMGTVVGLFG</sequence>
<keyword evidence="5" id="KW-1185">Reference proteome</keyword>
<dbReference type="Gene3D" id="3.40.50.410">
    <property type="entry name" value="von Willebrand factor, type A domain"/>
    <property type="match status" value="1"/>
</dbReference>
<evidence type="ECO:0000313" key="5">
    <source>
        <dbReference type="Proteomes" id="UP000250140"/>
    </source>
</evidence>
<reference evidence="4 5" key="1">
    <citation type="journal article" date="2016" name="Nat. Commun.">
        <title>Ectomycorrhizal ecology is imprinted in the genome of the dominant symbiotic fungus Cenococcum geophilum.</title>
        <authorList>
            <consortium name="DOE Joint Genome Institute"/>
            <person name="Peter M."/>
            <person name="Kohler A."/>
            <person name="Ohm R.A."/>
            <person name="Kuo A."/>
            <person name="Krutzmann J."/>
            <person name="Morin E."/>
            <person name="Arend M."/>
            <person name="Barry K.W."/>
            <person name="Binder M."/>
            <person name="Choi C."/>
            <person name="Clum A."/>
            <person name="Copeland A."/>
            <person name="Grisel N."/>
            <person name="Haridas S."/>
            <person name="Kipfer T."/>
            <person name="LaButti K."/>
            <person name="Lindquist E."/>
            <person name="Lipzen A."/>
            <person name="Maire R."/>
            <person name="Meier B."/>
            <person name="Mihaltcheva S."/>
            <person name="Molinier V."/>
            <person name="Murat C."/>
            <person name="Poggeler S."/>
            <person name="Quandt C.A."/>
            <person name="Sperisen C."/>
            <person name="Tritt A."/>
            <person name="Tisserant E."/>
            <person name="Crous P.W."/>
            <person name="Henrissat B."/>
            <person name="Nehls U."/>
            <person name="Egli S."/>
            <person name="Spatafora J.W."/>
            <person name="Grigoriev I.V."/>
            <person name="Martin F.M."/>
        </authorList>
    </citation>
    <scope>NUCLEOTIDE SEQUENCE [LARGE SCALE GENOMIC DNA]</scope>
    <source>
        <strain evidence="4 5">CBS 207.34</strain>
    </source>
</reference>
<dbReference type="Pfam" id="PF13768">
    <property type="entry name" value="VWA_3"/>
    <property type="match status" value="1"/>
</dbReference>
<dbReference type="SMART" id="SM00609">
    <property type="entry name" value="VIT"/>
    <property type="match status" value="1"/>
</dbReference>
<dbReference type="PANTHER" id="PTHR45737:SF6">
    <property type="entry name" value="VON WILLEBRAND FACTOR A DOMAIN-CONTAINING PROTEIN 5A"/>
    <property type="match status" value="1"/>
</dbReference>
<dbReference type="PROSITE" id="PS51468">
    <property type="entry name" value="VIT"/>
    <property type="match status" value="1"/>
</dbReference>
<dbReference type="SUPFAM" id="SSF53300">
    <property type="entry name" value="vWA-like"/>
    <property type="match status" value="1"/>
</dbReference>
<dbReference type="InterPro" id="IPR013694">
    <property type="entry name" value="VIT"/>
</dbReference>
<dbReference type="PROSITE" id="PS50234">
    <property type="entry name" value="VWFA"/>
    <property type="match status" value="1"/>
</dbReference>
<evidence type="ECO:0000259" key="2">
    <source>
        <dbReference type="PROSITE" id="PS50234"/>
    </source>
</evidence>
<dbReference type="SMART" id="SM00327">
    <property type="entry name" value="VWA"/>
    <property type="match status" value="1"/>
</dbReference>
<dbReference type="EMBL" id="KV750308">
    <property type="protein sequence ID" value="OCL05367.1"/>
    <property type="molecule type" value="Genomic_DNA"/>
</dbReference>
<protein>
    <submittedName>
        <fullName evidence="4">VIT-domain-containing protein</fullName>
    </submittedName>
</protein>
<feature type="domain" description="VWFA" evidence="2">
    <location>
        <begin position="290"/>
        <end position="495"/>
    </location>
</feature>
<organism evidence="4 5">
    <name type="scientific">Glonium stellatum</name>
    <dbReference type="NCBI Taxonomy" id="574774"/>
    <lineage>
        <taxon>Eukaryota</taxon>
        <taxon>Fungi</taxon>
        <taxon>Dikarya</taxon>
        <taxon>Ascomycota</taxon>
        <taxon>Pezizomycotina</taxon>
        <taxon>Dothideomycetes</taxon>
        <taxon>Pleosporomycetidae</taxon>
        <taxon>Gloniales</taxon>
        <taxon>Gloniaceae</taxon>
        <taxon>Glonium</taxon>
    </lineage>
</organism>
<dbReference type="InterPro" id="IPR036465">
    <property type="entry name" value="vWFA_dom_sf"/>
</dbReference>